<dbReference type="Gene3D" id="3.10.180.10">
    <property type="entry name" value="2,3-Dihydroxybiphenyl 1,2-Dioxygenase, domain 1"/>
    <property type="match status" value="1"/>
</dbReference>
<protein>
    <submittedName>
        <fullName evidence="2">Glyoxalase-like protein</fullName>
    </submittedName>
</protein>
<organism evidence="2 3">
    <name type="scientific">Albidovulum inexpectatum</name>
    <dbReference type="NCBI Taxonomy" id="196587"/>
    <lineage>
        <taxon>Bacteria</taxon>
        <taxon>Pseudomonadati</taxon>
        <taxon>Pseudomonadota</taxon>
        <taxon>Alphaproteobacteria</taxon>
        <taxon>Rhodobacterales</taxon>
        <taxon>Paracoccaceae</taxon>
        <taxon>Albidovulum</taxon>
    </lineage>
</organism>
<comment type="caution">
    <text evidence="2">The sequence shown here is derived from an EMBL/GenBank/DDBJ whole genome shotgun (WGS) entry which is preliminary data.</text>
</comment>
<dbReference type="OrthoDB" id="8451710at2"/>
<dbReference type="InterPro" id="IPR029068">
    <property type="entry name" value="Glyas_Bleomycin-R_OHBP_Dase"/>
</dbReference>
<evidence type="ECO:0000313" key="2">
    <source>
        <dbReference type="EMBL" id="PPB80319.1"/>
    </source>
</evidence>
<dbReference type="RefSeq" id="WP_104071599.1">
    <property type="nucleotide sequence ID" value="NZ_PRDS01000006.1"/>
</dbReference>
<feature type="domain" description="Glyoxalase-like" evidence="1">
    <location>
        <begin position="4"/>
        <end position="171"/>
    </location>
</feature>
<dbReference type="Proteomes" id="UP000239736">
    <property type="component" value="Unassembled WGS sequence"/>
</dbReference>
<evidence type="ECO:0000313" key="3">
    <source>
        <dbReference type="Proteomes" id="UP000239736"/>
    </source>
</evidence>
<dbReference type="InterPro" id="IPR025870">
    <property type="entry name" value="Glyoxalase-like_dom"/>
</dbReference>
<reference evidence="2 3" key="1">
    <citation type="submission" date="2018-01" db="EMBL/GenBank/DDBJ databases">
        <title>Genomic Encyclopedia of Archaeal and Bacterial Type Strains, Phase II (KMG-II): from individual species to whole genera.</title>
        <authorList>
            <person name="Goeker M."/>
        </authorList>
    </citation>
    <scope>NUCLEOTIDE SEQUENCE [LARGE SCALE GENOMIC DNA]</scope>
    <source>
        <strain evidence="2 3">DSM 12048</strain>
    </source>
</reference>
<dbReference type="AlphaFoldDB" id="A0A2S5JFW7"/>
<dbReference type="SUPFAM" id="SSF54593">
    <property type="entry name" value="Glyoxalase/Bleomycin resistance protein/Dihydroxybiphenyl dioxygenase"/>
    <property type="match status" value="1"/>
</dbReference>
<evidence type="ECO:0000259" key="1">
    <source>
        <dbReference type="Pfam" id="PF13468"/>
    </source>
</evidence>
<dbReference type="Pfam" id="PF13468">
    <property type="entry name" value="Glyoxalase_3"/>
    <property type="match status" value="1"/>
</dbReference>
<keyword evidence="3" id="KW-1185">Reference proteome</keyword>
<name>A0A2S5JFW7_9RHOB</name>
<proteinExistence type="predicted"/>
<accession>A0A2S5JFW7</accession>
<sequence length="202" mass="21986">MAALDHLVVTARRLEEGVAWLESLLAVPLEPGGHHAAMGTHNRLLRLGNCEYLEVIAIDPHAPAPLQPRWFGLDGRAGPPSLTNWVVRVDDLDGALAVAPKGVGRIMDLSRGDLRWRMAVPESGHLPFDGMFPALIAWQGDAHPAGRLPDRGCRLDRLVIRHPDADKLADAVALDDPRVEFVAGPIGIEAWIQTPFGLRRLG</sequence>
<gene>
    <name evidence="2" type="ORF">LV82_02194</name>
</gene>
<dbReference type="EMBL" id="PRDS01000006">
    <property type="protein sequence ID" value="PPB80319.1"/>
    <property type="molecule type" value="Genomic_DNA"/>
</dbReference>